<name>A0A1Q9EW71_SYMMI</name>
<sequence length="162" mass="16454">MNSAWPVYMQAYRKSGNAGSCGTDAEQFPHLLAHEHDGAGGRGGDQSADLRRAAKAALREGRVDGGEAGLDARRDWGGTAPSVTTLTAGVEVPEAIIDLAAIQSTLRRRVWAIVCGAVSGSPSPLAVVALVGVGVVAGGGDMTPIPHLILVDGVGGVHCPPK</sequence>
<proteinExistence type="predicted"/>
<gene>
    <name evidence="1" type="ORF">AK812_SmicGene4527</name>
</gene>
<protein>
    <submittedName>
        <fullName evidence="1">Uncharacterized protein</fullName>
    </submittedName>
</protein>
<evidence type="ECO:0000313" key="1">
    <source>
        <dbReference type="EMBL" id="OLQ11652.1"/>
    </source>
</evidence>
<comment type="caution">
    <text evidence="1">The sequence shown here is derived from an EMBL/GenBank/DDBJ whole genome shotgun (WGS) entry which is preliminary data.</text>
</comment>
<evidence type="ECO:0000313" key="2">
    <source>
        <dbReference type="Proteomes" id="UP000186817"/>
    </source>
</evidence>
<dbReference type="EMBL" id="LSRX01000056">
    <property type="protein sequence ID" value="OLQ11652.1"/>
    <property type="molecule type" value="Genomic_DNA"/>
</dbReference>
<keyword evidence="2" id="KW-1185">Reference proteome</keyword>
<dbReference type="Proteomes" id="UP000186817">
    <property type="component" value="Unassembled WGS sequence"/>
</dbReference>
<dbReference type="AlphaFoldDB" id="A0A1Q9EW71"/>
<reference evidence="1 2" key="1">
    <citation type="submission" date="2016-02" db="EMBL/GenBank/DDBJ databases">
        <title>Genome analysis of coral dinoflagellate symbionts highlights evolutionary adaptations to a symbiotic lifestyle.</title>
        <authorList>
            <person name="Aranda M."/>
            <person name="Li Y."/>
            <person name="Liew Y.J."/>
            <person name="Baumgarten S."/>
            <person name="Simakov O."/>
            <person name="Wilson M."/>
            <person name="Piel J."/>
            <person name="Ashoor H."/>
            <person name="Bougouffa S."/>
            <person name="Bajic V.B."/>
            <person name="Ryu T."/>
            <person name="Ravasi T."/>
            <person name="Bayer T."/>
            <person name="Micklem G."/>
            <person name="Kim H."/>
            <person name="Bhak J."/>
            <person name="Lajeunesse T.C."/>
            <person name="Voolstra C.R."/>
        </authorList>
    </citation>
    <scope>NUCLEOTIDE SEQUENCE [LARGE SCALE GENOMIC DNA]</scope>
    <source>
        <strain evidence="1 2">CCMP2467</strain>
    </source>
</reference>
<accession>A0A1Q9EW71</accession>
<organism evidence="1 2">
    <name type="scientific">Symbiodinium microadriaticum</name>
    <name type="common">Dinoflagellate</name>
    <name type="synonym">Zooxanthella microadriatica</name>
    <dbReference type="NCBI Taxonomy" id="2951"/>
    <lineage>
        <taxon>Eukaryota</taxon>
        <taxon>Sar</taxon>
        <taxon>Alveolata</taxon>
        <taxon>Dinophyceae</taxon>
        <taxon>Suessiales</taxon>
        <taxon>Symbiodiniaceae</taxon>
        <taxon>Symbiodinium</taxon>
    </lineage>
</organism>